<dbReference type="InterPro" id="IPR039773">
    <property type="entry name" value="BAG_chaperone_regulator"/>
</dbReference>
<comment type="caution">
    <text evidence="2">The sequence shown here is derived from an EMBL/GenBank/DDBJ whole genome shotgun (WGS) entry which is preliminary data.</text>
</comment>
<evidence type="ECO:0000256" key="1">
    <source>
        <dbReference type="SAM" id="MobiDB-lite"/>
    </source>
</evidence>
<dbReference type="PANTHER" id="PTHR12329:SF17">
    <property type="entry name" value="OS04G0619900 PROTEIN"/>
    <property type="match status" value="1"/>
</dbReference>
<proteinExistence type="predicted"/>
<dbReference type="Proteomes" id="UP001396334">
    <property type="component" value="Unassembled WGS sequence"/>
</dbReference>
<evidence type="ECO:0008006" key="4">
    <source>
        <dbReference type="Google" id="ProtNLM"/>
    </source>
</evidence>
<name>A0ABR2PGL0_9ROSI</name>
<evidence type="ECO:0000313" key="3">
    <source>
        <dbReference type="Proteomes" id="UP001396334"/>
    </source>
</evidence>
<reference evidence="2 3" key="1">
    <citation type="journal article" date="2024" name="G3 (Bethesda)">
        <title>Genome assembly of Hibiscus sabdariffa L. provides insights into metabolisms of medicinal natural products.</title>
        <authorList>
            <person name="Kim T."/>
        </authorList>
    </citation>
    <scope>NUCLEOTIDE SEQUENCE [LARGE SCALE GENOMIC DNA]</scope>
    <source>
        <strain evidence="2">TK-2024</strain>
        <tissue evidence="2">Old leaves</tissue>
    </source>
</reference>
<evidence type="ECO:0000313" key="2">
    <source>
        <dbReference type="EMBL" id="KAK8987583.1"/>
    </source>
</evidence>
<keyword evidence="3" id="KW-1185">Reference proteome</keyword>
<feature type="compositionally biased region" description="Gly residues" evidence="1">
    <location>
        <begin position="11"/>
        <end position="21"/>
    </location>
</feature>
<feature type="region of interest" description="Disordered" evidence="1">
    <location>
        <begin position="1"/>
        <end position="43"/>
    </location>
</feature>
<organism evidence="2 3">
    <name type="scientific">Hibiscus sabdariffa</name>
    <name type="common">roselle</name>
    <dbReference type="NCBI Taxonomy" id="183260"/>
    <lineage>
        <taxon>Eukaryota</taxon>
        <taxon>Viridiplantae</taxon>
        <taxon>Streptophyta</taxon>
        <taxon>Embryophyta</taxon>
        <taxon>Tracheophyta</taxon>
        <taxon>Spermatophyta</taxon>
        <taxon>Magnoliopsida</taxon>
        <taxon>eudicotyledons</taxon>
        <taxon>Gunneridae</taxon>
        <taxon>Pentapetalae</taxon>
        <taxon>rosids</taxon>
        <taxon>malvids</taxon>
        <taxon>Malvales</taxon>
        <taxon>Malvaceae</taxon>
        <taxon>Malvoideae</taxon>
        <taxon>Hibiscus</taxon>
    </lineage>
</organism>
<accession>A0ABR2PGL0</accession>
<dbReference type="PANTHER" id="PTHR12329">
    <property type="entry name" value="BCL2-ASSOCIATED ATHANOGENE"/>
    <property type="match status" value="1"/>
</dbReference>
<gene>
    <name evidence="2" type="ORF">V6N11_027329</name>
</gene>
<protein>
    <recommendedName>
        <fullName evidence="4">Auxin-responsive protein</fullName>
    </recommendedName>
</protein>
<dbReference type="EMBL" id="JBBPBN010000060">
    <property type="protein sequence ID" value="KAK8987583.1"/>
    <property type="molecule type" value="Genomic_DNA"/>
</dbReference>
<sequence>MMKKRMSGVYGKMGEGSGSGSGNTRSSYASTEEETDWEKRPGEMLVQKRNQNAGVSSPDVRLRVVYGAVHFEIYVNSQAAFGELKKRLTA</sequence>